<dbReference type="Pfam" id="PF00482">
    <property type="entry name" value="T2SSF"/>
    <property type="match status" value="2"/>
</dbReference>
<keyword evidence="10" id="KW-1185">Reference proteome</keyword>
<accession>A0ABT7DUS3</accession>
<feature type="transmembrane region" description="Helical" evidence="7">
    <location>
        <begin position="218"/>
        <end position="237"/>
    </location>
</feature>
<dbReference type="EMBL" id="JARRAF010000002">
    <property type="protein sequence ID" value="MDK2122875.1"/>
    <property type="molecule type" value="Genomic_DNA"/>
</dbReference>
<comment type="subcellular location">
    <subcellularLocation>
        <location evidence="1">Cell membrane</location>
        <topology evidence="1">Multi-pass membrane protein</topology>
    </subcellularLocation>
</comment>
<keyword evidence="5 7" id="KW-1133">Transmembrane helix</keyword>
<reference evidence="9" key="1">
    <citation type="submission" date="2023-03" db="EMBL/GenBank/DDBJ databases">
        <title>Chitinimonas shenzhenensis gen. nov., sp. nov., a novel member of family Burkholderiaceae isolated from activated sludge collected in Shen Zhen, China.</title>
        <authorList>
            <person name="Wang X."/>
        </authorList>
    </citation>
    <scope>NUCLEOTIDE SEQUENCE</scope>
    <source>
        <strain evidence="9">DQS-5</strain>
    </source>
</reference>
<feature type="domain" description="Type II secretion system protein GspF" evidence="8">
    <location>
        <begin position="268"/>
        <end position="389"/>
    </location>
</feature>
<comment type="similarity">
    <text evidence="2">Belongs to the GSP F family.</text>
</comment>
<evidence type="ECO:0000256" key="4">
    <source>
        <dbReference type="ARBA" id="ARBA00022692"/>
    </source>
</evidence>
<evidence type="ECO:0000256" key="2">
    <source>
        <dbReference type="ARBA" id="ARBA00005745"/>
    </source>
</evidence>
<keyword evidence="6 7" id="KW-0472">Membrane</keyword>
<evidence type="ECO:0000256" key="7">
    <source>
        <dbReference type="SAM" id="Phobius"/>
    </source>
</evidence>
<dbReference type="Gene3D" id="1.20.81.30">
    <property type="entry name" value="Type II secretion system (T2SS), domain F"/>
    <property type="match status" value="2"/>
</dbReference>
<keyword evidence="4 7" id="KW-0812">Transmembrane</keyword>
<evidence type="ECO:0000256" key="6">
    <source>
        <dbReference type="ARBA" id="ARBA00023136"/>
    </source>
</evidence>
<evidence type="ECO:0000256" key="5">
    <source>
        <dbReference type="ARBA" id="ARBA00022989"/>
    </source>
</evidence>
<evidence type="ECO:0000256" key="1">
    <source>
        <dbReference type="ARBA" id="ARBA00004651"/>
    </source>
</evidence>
<evidence type="ECO:0000313" key="9">
    <source>
        <dbReference type="EMBL" id="MDK2122875.1"/>
    </source>
</evidence>
<evidence type="ECO:0000313" key="10">
    <source>
        <dbReference type="Proteomes" id="UP001172778"/>
    </source>
</evidence>
<proteinExistence type="inferred from homology"/>
<feature type="transmembrane region" description="Helical" evidence="7">
    <location>
        <begin position="372"/>
        <end position="394"/>
    </location>
</feature>
<sequence>MAVYTYSVRIEGDVVKGSLEAESAERAEQLLRENGWELLSVSEKRPLLNMQFGGSKAKMDDVLEFTAQLRTLTEAGLPLDRALKILMATLPNQSLRGVIRELLLDIEKGSPLAEAFAKHPSIFPRLYINMVKAGEEGGILPLTLARLIEFYERSIEFRNFLITSSIYPAALLVFGLSALVVLTVFVIPKFAEVFTNMGKDLPGAAAVLIGSSKFFTEHGIELLLAGVAAVVLFNVYVRTPSGKMWWHSILLRMPIVGDLILKTNLSRACRTLGTLLGAGVPILKALQIVSQLSDNLPVNLALSRLERGIRDGEGLAGPMRTDRFFPPFMTNLVTVGEETGDIGIMLVKVADQYDNDVRKSAKRFVALFEPMMIVVMGGLIGAIVVSMLTAIFSINEMGM</sequence>
<dbReference type="RefSeq" id="WP_284099162.1">
    <property type="nucleotide sequence ID" value="NZ_JARRAF010000002.1"/>
</dbReference>
<gene>
    <name evidence="9" type="ORF">PZA18_02290</name>
</gene>
<evidence type="ECO:0000256" key="3">
    <source>
        <dbReference type="ARBA" id="ARBA00022475"/>
    </source>
</evidence>
<dbReference type="InterPro" id="IPR003004">
    <property type="entry name" value="GspF/PilC"/>
</dbReference>
<dbReference type="PRINTS" id="PR00812">
    <property type="entry name" value="BCTERIALGSPF"/>
</dbReference>
<feature type="domain" description="Type II secretion system protein GspF" evidence="8">
    <location>
        <begin position="65"/>
        <end position="188"/>
    </location>
</feature>
<dbReference type="PANTHER" id="PTHR30012">
    <property type="entry name" value="GENERAL SECRETION PATHWAY PROTEIN"/>
    <property type="match status" value="1"/>
</dbReference>
<dbReference type="PANTHER" id="PTHR30012:SF0">
    <property type="entry name" value="TYPE II SECRETION SYSTEM PROTEIN F-RELATED"/>
    <property type="match status" value="1"/>
</dbReference>
<evidence type="ECO:0000259" key="8">
    <source>
        <dbReference type="Pfam" id="PF00482"/>
    </source>
</evidence>
<comment type="caution">
    <text evidence="9">The sequence shown here is derived from an EMBL/GenBank/DDBJ whole genome shotgun (WGS) entry which is preliminary data.</text>
</comment>
<protein>
    <submittedName>
        <fullName evidence="9">Type II secretion system F family protein</fullName>
    </submittedName>
</protein>
<keyword evidence="3" id="KW-1003">Cell membrane</keyword>
<organism evidence="9 10">
    <name type="scientific">Parachitinimonas caeni</name>
    <dbReference type="NCBI Taxonomy" id="3031301"/>
    <lineage>
        <taxon>Bacteria</taxon>
        <taxon>Pseudomonadati</taxon>
        <taxon>Pseudomonadota</taxon>
        <taxon>Betaproteobacteria</taxon>
        <taxon>Neisseriales</taxon>
        <taxon>Chitinibacteraceae</taxon>
        <taxon>Parachitinimonas</taxon>
    </lineage>
</organism>
<feature type="transmembrane region" description="Helical" evidence="7">
    <location>
        <begin position="166"/>
        <end position="187"/>
    </location>
</feature>
<dbReference type="Proteomes" id="UP001172778">
    <property type="component" value="Unassembled WGS sequence"/>
</dbReference>
<dbReference type="InterPro" id="IPR042094">
    <property type="entry name" value="T2SS_GspF_sf"/>
</dbReference>
<name>A0ABT7DUS3_9NEIS</name>
<dbReference type="InterPro" id="IPR018076">
    <property type="entry name" value="T2SS_GspF_dom"/>
</dbReference>